<evidence type="ECO:0000313" key="2">
    <source>
        <dbReference type="Proteomes" id="UP000269396"/>
    </source>
</evidence>
<name>A0A183NDM1_9TREM</name>
<evidence type="ECO:0000313" key="1">
    <source>
        <dbReference type="EMBL" id="VDO68491.1"/>
    </source>
</evidence>
<sequence>MSQGFIKKYKSNLDTIGFSFYINNHSSISHFKLFQSGTYLFSPVGNISINLCLLMNNLNKIDYMHENIFAHQLTSKRFRLDALCNSNNTSCEKFHDSLTQSSSAHVTNTSNQQNTMKLSESQDVNSNSFSSCFEKTEVNTDSGQRYISKSEITK</sequence>
<dbReference type="Proteomes" id="UP000269396">
    <property type="component" value="Unassembled WGS sequence"/>
</dbReference>
<dbReference type="STRING" id="31246.A0A183NDM1"/>
<protein>
    <submittedName>
        <fullName evidence="1">Uncharacterized protein</fullName>
    </submittedName>
</protein>
<dbReference type="EMBL" id="UZAL01000155">
    <property type="protein sequence ID" value="VDO68491.1"/>
    <property type="molecule type" value="Genomic_DNA"/>
</dbReference>
<proteinExistence type="predicted"/>
<organism evidence="1 2">
    <name type="scientific">Schistosoma mattheei</name>
    <dbReference type="NCBI Taxonomy" id="31246"/>
    <lineage>
        <taxon>Eukaryota</taxon>
        <taxon>Metazoa</taxon>
        <taxon>Spiralia</taxon>
        <taxon>Lophotrochozoa</taxon>
        <taxon>Platyhelminthes</taxon>
        <taxon>Trematoda</taxon>
        <taxon>Digenea</taxon>
        <taxon>Strigeidida</taxon>
        <taxon>Schistosomatoidea</taxon>
        <taxon>Schistosomatidae</taxon>
        <taxon>Schistosoma</taxon>
    </lineage>
</organism>
<keyword evidence="2" id="KW-1185">Reference proteome</keyword>
<accession>A0A183NDM1</accession>
<gene>
    <name evidence="1" type="ORF">SMTD_LOCUS207</name>
</gene>
<dbReference type="AlphaFoldDB" id="A0A183NDM1"/>
<reference evidence="1 2" key="1">
    <citation type="submission" date="2018-11" db="EMBL/GenBank/DDBJ databases">
        <authorList>
            <consortium name="Pathogen Informatics"/>
        </authorList>
    </citation>
    <scope>NUCLEOTIDE SEQUENCE [LARGE SCALE GENOMIC DNA]</scope>
    <source>
        <strain>Denwood</strain>
        <strain evidence="2">Zambia</strain>
    </source>
</reference>